<feature type="domain" description="Pyrroline-5-carboxylate reductase dimerisation" evidence="14">
    <location>
        <begin position="164"/>
        <end position="268"/>
    </location>
</feature>
<dbReference type="EMBL" id="CP000828">
    <property type="protein sequence ID" value="ABW30323.1"/>
    <property type="molecule type" value="Genomic_DNA"/>
</dbReference>
<reference evidence="15 16" key="1">
    <citation type="journal article" date="2008" name="Proc. Natl. Acad. Sci. U.S.A.">
        <title>Niche adaptation and genome expansion in the chlorophyll d-producing cyanobacterium Acaryochloris marina.</title>
        <authorList>
            <person name="Swingley W.D."/>
            <person name="Chen M."/>
            <person name="Cheung P.C."/>
            <person name="Conrad A.L."/>
            <person name="Dejesa L.C."/>
            <person name="Hao J."/>
            <person name="Honchak B.M."/>
            <person name="Karbach L.E."/>
            <person name="Kurdoglu A."/>
            <person name="Lahiri S."/>
            <person name="Mastrian S.D."/>
            <person name="Miyashita H."/>
            <person name="Page L."/>
            <person name="Ramakrishna P."/>
            <person name="Satoh S."/>
            <person name="Sattley W.M."/>
            <person name="Shimada Y."/>
            <person name="Taylor H.L."/>
            <person name="Tomo T."/>
            <person name="Tsuchiya T."/>
            <person name="Wang Z.T."/>
            <person name="Raymond J."/>
            <person name="Mimuro M."/>
            <person name="Blankenship R.E."/>
            <person name="Touchman J.W."/>
        </authorList>
    </citation>
    <scope>NUCLEOTIDE SEQUENCE [LARGE SCALE GENOMIC DNA]</scope>
    <source>
        <strain evidence="16">MBIC 11017</strain>
    </source>
</reference>
<evidence type="ECO:0000256" key="4">
    <source>
        <dbReference type="ARBA" id="ARBA00022605"/>
    </source>
</evidence>
<evidence type="ECO:0000259" key="14">
    <source>
        <dbReference type="Pfam" id="PF14748"/>
    </source>
</evidence>
<dbReference type="InterPro" id="IPR028939">
    <property type="entry name" value="P5C_Rdtase_cat_N"/>
</dbReference>
<dbReference type="GO" id="GO:0055129">
    <property type="term" value="P:L-proline biosynthetic process"/>
    <property type="evidence" value="ECO:0007669"/>
    <property type="project" value="UniProtKB-UniRule"/>
</dbReference>
<dbReference type="PANTHER" id="PTHR11645">
    <property type="entry name" value="PYRROLINE-5-CARBOXYLATE REDUCTASE"/>
    <property type="match status" value="1"/>
</dbReference>
<comment type="similarity">
    <text evidence="2 9 12">Belongs to the pyrroline-5-carboxylate reductase family.</text>
</comment>
<dbReference type="InterPro" id="IPR008927">
    <property type="entry name" value="6-PGluconate_DH-like_C_sf"/>
</dbReference>
<dbReference type="Proteomes" id="UP000000268">
    <property type="component" value="Chromosome"/>
</dbReference>
<keyword evidence="16" id="KW-1185">Reference proteome</keyword>
<dbReference type="Pfam" id="PF14748">
    <property type="entry name" value="P5CR_dimer"/>
    <property type="match status" value="1"/>
</dbReference>
<comment type="catalytic activity">
    <reaction evidence="9 12">
        <text>L-proline + NADP(+) = (S)-1-pyrroline-5-carboxylate + NADPH + 2 H(+)</text>
        <dbReference type="Rhea" id="RHEA:14109"/>
        <dbReference type="ChEBI" id="CHEBI:15378"/>
        <dbReference type="ChEBI" id="CHEBI:17388"/>
        <dbReference type="ChEBI" id="CHEBI:57783"/>
        <dbReference type="ChEBI" id="CHEBI:58349"/>
        <dbReference type="ChEBI" id="CHEBI:60039"/>
        <dbReference type="EC" id="1.5.1.2"/>
    </reaction>
</comment>
<protein>
    <recommendedName>
        <fullName evidence="9 10">Pyrroline-5-carboxylate reductase</fullName>
        <shortName evidence="9">P5C reductase</shortName>
        <shortName evidence="9">P5CR</shortName>
        <ecNumber evidence="9 10">1.5.1.2</ecNumber>
    </recommendedName>
    <alternativeName>
        <fullName evidence="9">PCA reductase</fullName>
    </alternativeName>
</protein>
<dbReference type="Gene3D" id="1.10.3730.10">
    <property type="entry name" value="ProC C-terminal domain-like"/>
    <property type="match status" value="1"/>
</dbReference>
<dbReference type="InterPro" id="IPR029036">
    <property type="entry name" value="P5CR_dimer"/>
</dbReference>
<evidence type="ECO:0000256" key="3">
    <source>
        <dbReference type="ARBA" id="ARBA00022490"/>
    </source>
</evidence>
<evidence type="ECO:0000256" key="6">
    <source>
        <dbReference type="ARBA" id="ARBA00022857"/>
    </source>
</evidence>
<dbReference type="Gene3D" id="3.40.50.720">
    <property type="entry name" value="NAD(P)-binding Rossmann-like Domain"/>
    <property type="match status" value="1"/>
</dbReference>
<dbReference type="EC" id="1.5.1.2" evidence="9 10"/>
<dbReference type="STRING" id="329726.AM1_5367"/>
<evidence type="ECO:0000256" key="2">
    <source>
        <dbReference type="ARBA" id="ARBA00005525"/>
    </source>
</evidence>
<keyword evidence="3 9" id="KW-0963">Cytoplasm</keyword>
<dbReference type="InterPro" id="IPR053790">
    <property type="entry name" value="P5CR-like_CS"/>
</dbReference>
<gene>
    <name evidence="9 15" type="primary">proC</name>
    <name evidence="15" type="ordered locus">AM1_5367</name>
</gene>
<keyword evidence="7 9" id="KW-0560">Oxidoreductase</keyword>
<comment type="subcellular location">
    <subcellularLocation>
        <location evidence="1 9">Cytoplasm</location>
    </subcellularLocation>
</comment>
<evidence type="ECO:0000256" key="8">
    <source>
        <dbReference type="ARBA" id="ARBA00058118"/>
    </source>
</evidence>
<dbReference type="PIRSF" id="PIRSF000193">
    <property type="entry name" value="Pyrrol-5-carb_rd"/>
    <property type="match status" value="1"/>
</dbReference>
<keyword evidence="6 9" id="KW-0521">NADP</keyword>
<feature type="binding site" evidence="11">
    <location>
        <begin position="73"/>
        <end position="76"/>
    </location>
    <ligand>
        <name>NADP(+)</name>
        <dbReference type="ChEBI" id="CHEBI:58349"/>
    </ligand>
</feature>
<dbReference type="HOGENOM" id="CLU_042344_3_1_3"/>
<dbReference type="SUPFAM" id="SSF51735">
    <property type="entry name" value="NAD(P)-binding Rossmann-fold domains"/>
    <property type="match status" value="1"/>
</dbReference>
<evidence type="ECO:0000259" key="13">
    <source>
        <dbReference type="Pfam" id="PF03807"/>
    </source>
</evidence>
<feature type="domain" description="Pyrroline-5-carboxylate reductase catalytic N-terminal" evidence="13">
    <location>
        <begin position="8"/>
        <end position="102"/>
    </location>
</feature>
<evidence type="ECO:0000313" key="16">
    <source>
        <dbReference type="Proteomes" id="UP000000268"/>
    </source>
</evidence>
<dbReference type="RefSeq" id="WP_012165570.1">
    <property type="nucleotide sequence ID" value="NC_009925.1"/>
</dbReference>
<dbReference type="UniPathway" id="UPA00098">
    <property type="reaction ID" value="UER00361"/>
</dbReference>
<dbReference type="GO" id="GO:0005737">
    <property type="term" value="C:cytoplasm"/>
    <property type="evidence" value="ECO:0007669"/>
    <property type="project" value="UniProtKB-SubCell"/>
</dbReference>
<dbReference type="NCBIfam" id="TIGR00112">
    <property type="entry name" value="proC"/>
    <property type="match status" value="1"/>
</dbReference>
<evidence type="ECO:0000256" key="10">
    <source>
        <dbReference type="NCBIfam" id="TIGR00112"/>
    </source>
</evidence>
<organism evidence="15 16">
    <name type="scientific">Acaryochloris marina (strain MBIC 11017)</name>
    <dbReference type="NCBI Taxonomy" id="329726"/>
    <lineage>
        <taxon>Bacteria</taxon>
        <taxon>Bacillati</taxon>
        <taxon>Cyanobacteriota</taxon>
        <taxon>Cyanophyceae</taxon>
        <taxon>Acaryochloridales</taxon>
        <taxon>Acaryochloridaceae</taxon>
        <taxon>Acaryochloris</taxon>
    </lineage>
</organism>
<dbReference type="OrthoDB" id="9805754at2"/>
<evidence type="ECO:0000256" key="9">
    <source>
        <dbReference type="HAMAP-Rule" id="MF_01925"/>
    </source>
</evidence>
<dbReference type="FunFam" id="3.40.50.720:FF:000190">
    <property type="entry name" value="Pyrroline-5-carboxylate reductase"/>
    <property type="match status" value="1"/>
</dbReference>
<dbReference type="PROSITE" id="PS00521">
    <property type="entry name" value="P5CR"/>
    <property type="match status" value="1"/>
</dbReference>
<dbReference type="Pfam" id="PF03807">
    <property type="entry name" value="F420_oxidored"/>
    <property type="match status" value="1"/>
</dbReference>
<feature type="binding site" evidence="11">
    <location>
        <position position="60"/>
    </location>
    <ligand>
        <name>NADPH</name>
        <dbReference type="ChEBI" id="CHEBI:57783"/>
    </ligand>
</feature>
<dbReference type="KEGG" id="amr:AM1_5367"/>
<evidence type="ECO:0000256" key="12">
    <source>
        <dbReference type="RuleBase" id="RU003903"/>
    </source>
</evidence>
<sequence length="271" mass="27578">MSQFRDQLGIIGGGVMAEAILSRLLSQKICSPKQIQVSDISKERLEVLIGRYQIQGSTLNDAVASNARVLLLAIKPQIFAKVAVPLASSIPAGCLILSILAGVTLGTLEAAFPGSPVIRVMPNTPATVGAGIAAIAAGNHAHQTHLDLAHQLFGAVGQTVTVPESLMDAVTGLSGSGPAYVALVLEALTDGGVSVGLPRPIAAQLALQTLLGTAKLVDETGLHPAQLKDQVTSPGGTTIAGVAALEQAGLRSALVKAVQAAYHRSCELGQG</sequence>
<evidence type="ECO:0000256" key="5">
    <source>
        <dbReference type="ARBA" id="ARBA00022650"/>
    </source>
</evidence>
<evidence type="ECO:0000256" key="1">
    <source>
        <dbReference type="ARBA" id="ARBA00004496"/>
    </source>
</evidence>
<keyword evidence="5 9" id="KW-0641">Proline biosynthesis</keyword>
<keyword evidence="4 9" id="KW-0028">Amino-acid biosynthesis</keyword>
<dbReference type="InterPro" id="IPR036291">
    <property type="entry name" value="NAD(P)-bd_dom_sf"/>
</dbReference>
<evidence type="ECO:0000256" key="11">
    <source>
        <dbReference type="PIRSR" id="PIRSR000193-1"/>
    </source>
</evidence>
<comment type="function">
    <text evidence="8 9">Catalyzes the reduction of 1-pyrroline-5-carboxylate (PCA) to L-proline.</text>
</comment>
<proteinExistence type="inferred from homology"/>
<feature type="binding site" evidence="11">
    <location>
        <begin position="11"/>
        <end position="16"/>
    </location>
    <ligand>
        <name>NADP(+)</name>
        <dbReference type="ChEBI" id="CHEBI:58349"/>
    </ligand>
</feature>
<dbReference type="GO" id="GO:0004735">
    <property type="term" value="F:pyrroline-5-carboxylate reductase activity"/>
    <property type="evidence" value="ECO:0007669"/>
    <property type="project" value="UniProtKB-UniRule"/>
</dbReference>
<dbReference type="InterPro" id="IPR000304">
    <property type="entry name" value="Pyrroline-COOH_reductase"/>
</dbReference>
<name>B0CBS3_ACAM1</name>
<evidence type="ECO:0000313" key="15">
    <source>
        <dbReference type="EMBL" id="ABW30323.1"/>
    </source>
</evidence>
<evidence type="ECO:0000256" key="7">
    <source>
        <dbReference type="ARBA" id="ARBA00023002"/>
    </source>
</evidence>
<dbReference type="AlphaFoldDB" id="B0CBS3"/>
<dbReference type="SUPFAM" id="SSF48179">
    <property type="entry name" value="6-phosphogluconate dehydrogenase C-terminal domain-like"/>
    <property type="match status" value="1"/>
</dbReference>
<dbReference type="PANTHER" id="PTHR11645:SF0">
    <property type="entry name" value="PYRROLINE-5-CARBOXYLATE REDUCTASE 3"/>
    <property type="match status" value="1"/>
</dbReference>
<dbReference type="HAMAP" id="MF_01925">
    <property type="entry name" value="P5C_reductase"/>
    <property type="match status" value="1"/>
</dbReference>
<comment type="pathway">
    <text evidence="9 12">Amino-acid biosynthesis; L-proline biosynthesis; L-proline from L-glutamate 5-semialdehyde: step 1/1.</text>
</comment>
<dbReference type="eggNOG" id="COG0345">
    <property type="taxonomic scope" value="Bacteria"/>
</dbReference>
<comment type="catalytic activity">
    <reaction evidence="9">
        <text>L-proline + NAD(+) = (S)-1-pyrroline-5-carboxylate + NADH + 2 H(+)</text>
        <dbReference type="Rhea" id="RHEA:14105"/>
        <dbReference type="ChEBI" id="CHEBI:15378"/>
        <dbReference type="ChEBI" id="CHEBI:17388"/>
        <dbReference type="ChEBI" id="CHEBI:57540"/>
        <dbReference type="ChEBI" id="CHEBI:57945"/>
        <dbReference type="ChEBI" id="CHEBI:60039"/>
        <dbReference type="EC" id="1.5.1.2"/>
    </reaction>
</comment>
<dbReference type="FunFam" id="1.10.3730.10:FF:000001">
    <property type="entry name" value="Pyrroline-5-carboxylate reductase"/>
    <property type="match status" value="1"/>
</dbReference>
<accession>B0CBS3</accession>